<feature type="compositionally biased region" description="Basic and acidic residues" evidence="2">
    <location>
        <begin position="778"/>
        <end position="811"/>
    </location>
</feature>
<feature type="region of interest" description="Disordered" evidence="2">
    <location>
        <begin position="166"/>
        <end position="297"/>
    </location>
</feature>
<feature type="compositionally biased region" description="Basic and acidic residues" evidence="2">
    <location>
        <begin position="446"/>
        <end position="463"/>
    </location>
</feature>
<feature type="domain" description="C3H1-type" evidence="3">
    <location>
        <begin position="314"/>
        <end position="336"/>
    </location>
</feature>
<evidence type="ECO:0000313" key="6">
    <source>
        <dbReference type="Proteomes" id="UP000007494"/>
    </source>
</evidence>
<feature type="compositionally biased region" description="Gly residues" evidence="2">
    <location>
        <begin position="654"/>
        <end position="663"/>
    </location>
</feature>
<proteinExistence type="predicted"/>
<name>F0VK85_NEOCL</name>
<feature type="region of interest" description="Disordered" evidence="2">
    <location>
        <begin position="778"/>
        <end position="897"/>
    </location>
</feature>
<dbReference type="eggNOG" id="ENOG502SPMH">
    <property type="taxonomic scope" value="Eukaryota"/>
</dbReference>
<feature type="zinc finger region" description="C3H1-type" evidence="1">
    <location>
        <begin position="314"/>
        <end position="336"/>
    </location>
</feature>
<dbReference type="OMA" id="CEPCRAF"/>
<keyword evidence="1" id="KW-0862">Zinc</keyword>
<feature type="compositionally biased region" description="Basic and acidic residues" evidence="2">
    <location>
        <begin position="641"/>
        <end position="653"/>
    </location>
</feature>
<dbReference type="EMBL" id="FR823391">
    <property type="protein sequence ID" value="CBZ54486.1"/>
    <property type="molecule type" value="Genomic_DNA"/>
</dbReference>
<keyword evidence="1" id="KW-0863">Zinc-finger</keyword>
<evidence type="ECO:0000256" key="2">
    <source>
        <dbReference type="SAM" id="MobiDB-lite"/>
    </source>
</evidence>
<feature type="domain" description="C3H1-type" evidence="3">
    <location>
        <begin position="751"/>
        <end position="775"/>
    </location>
</feature>
<dbReference type="GO" id="GO:0008270">
    <property type="term" value="F:zinc ion binding"/>
    <property type="evidence" value="ECO:0007669"/>
    <property type="project" value="UniProtKB-KW"/>
</dbReference>
<evidence type="ECO:0000259" key="3">
    <source>
        <dbReference type="PROSITE" id="PS50103"/>
    </source>
</evidence>
<dbReference type="InterPro" id="IPR000571">
    <property type="entry name" value="Znf_CCCH"/>
</dbReference>
<feature type="compositionally biased region" description="Polar residues" evidence="2">
    <location>
        <begin position="225"/>
        <end position="234"/>
    </location>
</feature>
<dbReference type="AlphaFoldDB" id="F0VK85"/>
<gene>
    <name evidence="5" type="ORF">BN1204_049150</name>
    <name evidence="4" type="ORF">NCLIV_049150</name>
</gene>
<organism evidence="4 6">
    <name type="scientific">Neospora caninum (strain Liverpool)</name>
    <dbReference type="NCBI Taxonomy" id="572307"/>
    <lineage>
        <taxon>Eukaryota</taxon>
        <taxon>Sar</taxon>
        <taxon>Alveolata</taxon>
        <taxon>Apicomplexa</taxon>
        <taxon>Conoidasida</taxon>
        <taxon>Coccidia</taxon>
        <taxon>Eucoccidiorida</taxon>
        <taxon>Eimeriorina</taxon>
        <taxon>Sarcocystidae</taxon>
        <taxon>Neospora</taxon>
    </lineage>
</organism>
<feature type="compositionally biased region" description="Basic and acidic residues" evidence="2">
    <location>
        <begin position="269"/>
        <end position="282"/>
    </location>
</feature>
<reference evidence="4" key="2">
    <citation type="submission" date="2011-03" db="EMBL/GenBank/DDBJ databases">
        <title>Comparative genomics and transcriptomics of Neospora caninum and Toxoplasma gondii.</title>
        <authorList>
            <person name="Reid A.J."/>
            <person name="Sohal A."/>
            <person name="Harris D."/>
            <person name="Quail M."/>
            <person name="Sanders M."/>
            <person name="Berriman M."/>
            <person name="Wastling J.M."/>
            <person name="Pain A."/>
        </authorList>
    </citation>
    <scope>NUCLEOTIDE SEQUENCE</scope>
    <source>
        <strain evidence="4">Liverpool</strain>
    </source>
</reference>
<dbReference type="InParanoid" id="F0VK85"/>
<dbReference type="RefSeq" id="XP_003884516.1">
    <property type="nucleotide sequence ID" value="XM_003884467.1"/>
</dbReference>
<feature type="compositionally biased region" description="Low complexity" evidence="2">
    <location>
        <begin position="1054"/>
        <end position="1065"/>
    </location>
</feature>
<dbReference type="SMART" id="SM00356">
    <property type="entry name" value="ZnF_C3H1"/>
    <property type="match status" value="5"/>
</dbReference>
<keyword evidence="6" id="KW-1185">Reference proteome</keyword>
<reference evidence="4" key="1">
    <citation type="submission" date="2011-02" db="EMBL/GenBank/DDBJ databases">
        <authorList>
            <person name="Aslett M."/>
        </authorList>
    </citation>
    <scope>NUCLEOTIDE SEQUENCE</scope>
    <source>
        <strain evidence="4">Liverpool</strain>
    </source>
</reference>
<dbReference type="VEuPathDB" id="ToxoDB:NCLIV_049150"/>
<dbReference type="EMBL" id="LN714485">
    <property type="protein sequence ID" value="CEL69199.1"/>
    <property type="molecule type" value="Genomic_DNA"/>
</dbReference>
<reference evidence="6" key="3">
    <citation type="journal article" date="2012" name="PLoS Pathog.">
        <title>Comparative genomics of the apicomplexan parasites Toxoplasma gondii and Neospora caninum: Coccidia differing in host range and transmission strategy.</title>
        <authorList>
            <person name="Reid A.J."/>
            <person name="Vermont S.J."/>
            <person name="Cotton J.A."/>
            <person name="Harris D."/>
            <person name="Hill-Cawthorne G.A."/>
            <person name="Konen-Waisman S."/>
            <person name="Latham S.M."/>
            <person name="Mourier T."/>
            <person name="Norton R."/>
            <person name="Quail M.A."/>
            <person name="Sanders M."/>
            <person name="Shanmugam D."/>
            <person name="Sohal A."/>
            <person name="Wasmuth J.D."/>
            <person name="Brunk B."/>
            <person name="Grigg M.E."/>
            <person name="Howard J.C."/>
            <person name="Parkinson J."/>
            <person name="Roos D.S."/>
            <person name="Trees A.J."/>
            <person name="Berriman M."/>
            <person name="Pain A."/>
            <person name="Wastling J.M."/>
        </authorList>
    </citation>
    <scope>NUCLEOTIDE SEQUENCE [LARGE SCALE GENOMIC DNA]</scope>
    <source>
        <strain evidence="6">Liverpool</strain>
    </source>
</reference>
<feature type="region of interest" description="Disordered" evidence="2">
    <location>
        <begin position="997"/>
        <end position="1134"/>
    </location>
</feature>
<feature type="region of interest" description="Disordered" evidence="2">
    <location>
        <begin position="399"/>
        <end position="523"/>
    </location>
</feature>
<feature type="region of interest" description="Disordered" evidence="2">
    <location>
        <begin position="622"/>
        <end position="687"/>
    </location>
</feature>
<dbReference type="Proteomes" id="UP000007494">
    <property type="component" value="Chromosome X"/>
</dbReference>
<feature type="compositionally biased region" description="Basic and acidic residues" evidence="2">
    <location>
        <begin position="859"/>
        <end position="878"/>
    </location>
</feature>
<keyword evidence="1" id="KW-0479">Metal-binding</keyword>
<feature type="compositionally biased region" description="Gly residues" evidence="2">
    <location>
        <begin position="845"/>
        <end position="856"/>
    </location>
</feature>
<feature type="compositionally biased region" description="Basic and acidic residues" evidence="2">
    <location>
        <begin position="486"/>
        <end position="496"/>
    </location>
</feature>
<evidence type="ECO:0000313" key="5">
    <source>
        <dbReference type="EMBL" id="CEL69199.1"/>
    </source>
</evidence>
<dbReference type="GeneID" id="13446593"/>
<feature type="compositionally biased region" description="Basic and acidic residues" evidence="2">
    <location>
        <begin position="1080"/>
        <end position="1090"/>
    </location>
</feature>
<protein>
    <recommendedName>
        <fullName evidence="3">C3H1-type domain-containing protein</fullName>
    </recommendedName>
</protein>
<sequence length="1134" mass="123298">MRMPLPVPPALSFVAVPPVAAAAQKFAAPPGAAPRLTGQPVGSDPYYYTTPRALDRVVSCHPTSPPVPPRSEGRDLPLRSEVSGCPVAEGRRLNPAAVTPPRGTAESRYSEASYRSHAPLESRYYVEGAQSLSQTERGLADLDMHSFEFDGKSPYTRGERRKLPEGEMGLESRNGGFPHHGPQRSAWVGRPDDRGERYRRERLEDDDFDRRPYASARPAYKQTGGPVQQRSPSYSPDRRARGRSGGREHAGWSYHAANGGRLPGAPPQRHLEGDRYQSKDPFHGSGYSSQSRDAGVPGRRPFLAENHRRGSCHPCAFYAVGRCRNGEECRNCHDEEHSDPRSPLFALDVLHRKGLCIVCIDFKKKGMCDDPDRAHGMLYCHHPQHCSSTGDYAEERRDNAAYSSGSGTRRAPADHSPKIRRPGGDWGDSHVSSGRCRQREDDYEDYSGRESARRRLQSPERSSRGYGSSARPDSGVSGGSKYMSPGKEDYCGRERGPGGGGSGVRTASLGLSRGVQPSNSRMHPPRACEERRCVPCAVFFAEGRCRQTDCSRCHEPCHGTASSSLFYQRVLHEMNRCEPCRAFADGCCPVNEAVCRFCHDPSHAGDRLPVLKSPSAPYYVSRRGPYEANPGRSAGGSSYRGGREDDSLRRREPLGGGRGGGADVGSRVAAGGDSDRSYPSRGPRVQRVERGGAAYGGAHPERCVPCLWYFQHVTGCGKGRSCTGCHHEDHRDPQSDLHPSKRLHVLGRCVPCRNHFKGICPRQAEACGFCHHEDHGNVVGSKDDGRAGEEERKEGTERKEHDGSRSHETRSSESGGQATECSVDARGNKEGEGCRAPATSELGEKAGGGETGGTGGSPDSREDKLTEKESGKEGDSKSARNATKTAVSYVRQRGQNEPRAHERGVCRPCAFYFIGPQGCLKRERCPDCHHADHANPHSSAHPSKLLHLKGTCRPCIPFQRGNCQKTPENCVYCHHSSHLDEVSQDRELGDRHADAVEENEQIDATEFPVQDLDDDPSCCQEDHPESSPSQQLSPGDSRHSSRRGGELGEAPPNGDQGKSGSSDGSEVGRVTEYTGVSLDQVKRPEQDAGDAKGNTGGEDASVADQSCPLDGPPRPYGDASQDPAVEEGAKDKSA</sequence>
<dbReference type="OrthoDB" id="348671at2759"/>
<evidence type="ECO:0000256" key="1">
    <source>
        <dbReference type="PROSITE-ProRule" id="PRU00723"/>
    </source>
</evidence>
<accession>F0VK85</accession>
<feature type="compositionally biased region" description="Basic and acidic residues" evidence="2">
    <location>
        <begin position="190"/>
        <end position="212"/>
    </location>
</feature>
<reference evidence="5" key="4">
    <citation type="journal article" date="2015" name="PLoS ONE">
        <title>Comprehensive Evaluation of Toxoplasma gondii VEG and Neospora caninum LIV Genomes with Tachyzoite Stage Transcriptome and Proteome Defines Novel Transcript Features.</title>
        <authorList>
            <person name="Ramaprasad A."/>
            <person name="Mourier T."/>
            <person name="Naeem R."/>
            <person name="Malas T.B."/>
            <person name="Moussa E."/>
            <person name="Panigrahi A."/>
            <person name="Vermont S.J."/>
            <person name="Otto T.D."/>
            <person name="Wastling J."/>
            <person name="Pain A."/>
        </authorList>
    </citation>
    <scope>NUCLEOTIDE SEQUENCE</scope>
    <source>
        <strain evidence="5">Liverpool</strain>
    </source>
</reference>
<dbReference type="PROSITE" id="PS50103">
    <property type="entry name" value="ZF_C3H1"/>
    <property type="match status" value="2"/>
</dbReference>
<feature type="zinc finger region" description="C3H1-type" evidence="1">
    <location>
        <begin position="751"/>
        <end position="775"/>
    </location>
</feature>
<feature type="region of interest" description="Disordered" evidence="2">
    <location>
        <begin position="58"/>
        <end position="113"/>
    </location>
</feature>
<evidence type="ECO:0000313" key="4">
    <source>
        <dbReference type="EMBL" id="CBZ54486.1"/>
    </source>
</evidence>
<feature type="compositionally biased region" description="Basic and acidic residues" evidence="2">
    <location>
        <begin position="1036"/>
        <end position="1046"/>
    </location>
</feature>